<dbReference type="NCBIfam" id="NF000996">
    <property type="entry name" value="PRK00105.1"/>
    <property type="match status" value="1"/>
</dbReference>
<feature type="non-terminal residue" evidence="10">
    <location>
        <position position="256"/>
    </location>
</feature>
<comment type="similarity">
    <text evidence="2">Belongs to the CobT family.</text>
</comment>
<evidence type="ECO:0000256" key="6">
    <source>
        <dbReference type="ARBA" id="ARBA00022676"/>
    </source>
</evidence>
<evidence type="ECO:0000256" key="2">
    <source>
        <dbReference type="ARBA" id="ARBA00007110"/>
    </source>
</evidence>
<dbReference type="PANTHER" id="PTHR43463:SF1">
    <property type="entry name" value="NICOTINATE-NUCLEOTIDE--DIMETHYLBENZIMIDAZOLE PHOSPHORIBOSYLTRANSFERASE"/>
    <property type="match status" value="1"/>
</dbReference>
<evidence type="ECO:0000256" key="1">
    <source>
        <dbReference type="ARBA" id="ARBA00005049"/>
    </source>
</evidence>
<comment type="catalytic activity">
    <reaction evidence="9">
        <text>5,6-dimethylbenzimidazole + nicotinate beta-D-ribonucleotide = alpha-ribazole 5'-phosphate + nicotinate + H(+)</text>
        <dbReference type="Rhea" id="RHEA:11196"/>
        <dbReference type="ChEBI" id="CHEBI:15378"/>
        <dbReference type="ChEBI" id="CHEBI:15890"/>
        <dbReference type="ChEBI" id="CHEBI:32544"/>
        <dbReference type="ChEBI" id="CHEBI:57502"/>
        <dbReference type="ChEBI" id="CHEBI:57918"/>
        <dbReference type="EC" id="2.4.2.21"/>
    </reaction>
</comment>
<dbReference type="SUPFAM" id="SSF52733">
    <property type="entry name" value="Nicotinate mononucleotide:5,6-dimethylbenzimidazole phosphoribosyltransferase (CobT)"/>
    <property type="match status" value="1"/>
</dbReference>
<dbReference type="EMBL" id="UOGG01000114">
    <property type="protein sequence ID" value="VAX30532.1"/>
    <property type="molecule type" value="Genomic_DNA"/>
</dbReference>
<organism evidence="10">
    <name type="scientific">hydrothermal vent metagenome</name>
    <dbReference type="NCBI Taxonomy" id="652676"/>
    <lineage>
        <taxon>unclassified sequences</taxon>
        <taxon>metagenomes</taxon>
        <taxon>ecological metagenomes</taxon>
    </lineage>
</organism>
<protein>
    <recommendedName>
        <fullName evidence="4">Nicotinate-nucleotide--dimethylbenzimidazole phosphoribosyltransferase</fullName>
        <ecNumber evidence="3">2.4.2.21</ecNumber>
    </recommendedName>
    <alternativeName>
        <fullName evidence="8">N(1)-alpha-phosphoribosyltransferase</fullName>
    </alternativeName>
</protein>
<evidence type="ECO:0000256" key="9">
    <source>
        <dbReference type="ARBA" id="ARBA00047340"/>
    </source>
</evidence>
<evidence type="ECO:0000313" key="10">
    <source>
        <dbReference type="EMBL" id="VAX30532.1"/>
    </source>
</evidence>
<evidence type="ECO:0000256" key="4">
    <source>
        <dbReference type="ARBA" id="ARBA00015486"/>
    </source>
</evidence>
<dbReference type="EC" id="2.4.2.21" evidence="3"/>
<dbReference type="Gene3D" id="3.40.50.10210">
    <property type="match status" value="1"/>
</dbReference>
<name>A0A3B1CQD9_9ZZZZ</name>
<keyword evidence="7 10" id="KW-0808">Transferase</keyword>
<evidence type="ECO:0000256" key="3">
    <source>
        <dbReference type="ARBA" id="ARBA00011991"/>
    </source>
</evidence>
<dbReference type="InterPro" id="IPR003200">
    <property type="entry name" value="Nict_dMeBzImd_PRibTrfase"/>
</dbReference>
<comment type="pathway">
    <text evidence="1">Nucleoside biosynthesis; alpha-ribazole biosynthesis; alpha-ribazole from 5,6-dimethylbenzimidazole: step 1/2.</text>
</comment>
<reference evidence="10" key="1">
    <citation type="submission" date="2018-06" db="EMBL/GenBank/DDBJ databases">
        <authorList>
            <person name="Zhirakovskaya E."/>
        </authorList>
    </citation>
    <scope>NUCLEOTIDE SEQUENCE</scope>
</reference>
<dbReference type="InterPro" id="IPR036087">
    <property type="entry name" value="Nict_dMeBzImd_PRibTrfase_sf"/>
</dbReference>
<dbReference type="InterPro" id="IPR023195">
    <property type="entry name" value="Nict_dMeBzImd_PRibTrfase_N"/>
</dbReference>
<dbReference type="UniPathway" id="UPA00061">
    <property type="reaction ID" value="UER00516"/>
</dbReference>
<evidence type="ECO:0000256" key="7">
    <source>
        <dbReference type="ARBA" id="ARBA00022679"/>
    </source>
</evidence>
<dbReference type="Gene3D" id="1.10.1610.10">
    <property type="match status" value="1"/>
</dbReference>
<dbReference type="AlphaFoldDB" id="A0A3B1CQD9"/>
<dbReference type="GO" id="GO:0008939">
    <property type="term" value="F:nicotinate-nucleotide-dimethylbenzimidazole phosphoribosyltransferase activity"/>
    <property type="evidence" value="ECO:0007669"/>
    <property type="project" value="UniProtKB-EC"/>
</dbReference>
<keyword evidence="5" id="KW-0169">Cobalamin biosynthesis</keyword>
<dbReference type="CDD" id="cd02439">
    <property type="entry name" value="DMB-PRT_CobT"/>
    <property type="match status" value="1"/>
</dbReference>
<evidence type="ECO:0000256" key="5">
    <source>
        <dbReference type="ARBA" id="ARBA00022573"/>
    </source>
</evidence>
<dbReference type="PANTHER" id="PTHR43463">
    <property type="entry name" value="NICOTINATE-NUCLEOTIDE--DIMETHYLBENZIMIDAZOLE PHOSPHORIBOSYLTRANSFERASE"/>
    <property type="match status" value="1"/>
</dbReference>
<accession>A0A3B1CQD9</accession>
<proteinExistence type="inferred from homology"/>
<sequence>MNMPSKKIQITLDKIVPVSYEKINQAQKHFDSLTKPVGSLGRLEEWGARCIAIRGVPCQKVEKKCVYLFAGDHGVVAEKVSAYPQEVTAQMVMNFLNGGAAINVLAKHMQTEVVVVDMGVNHDFKNIPGLVHRKVGRGTGNMRRGASMSRSQAEQAIEVGLELADTAKQQKIDILGTGDMGIGNTSPSSAILSVLTGTPPNKTTGRGTGIDEKTWKHKVAVIEDAVKLNRPDPEDPIDVLAKVGGFEIAGIVGLVL</sequence>
<dbReference type="Pfam" id="PF02277">
    <property type="entry name" value="DBI_PRT"/>
    <property type="match status" value="1"/>
</dbReference>
<gene>
    <name evidence="10" type="ORF">MNBD_NITROSPINAE05-1376</name>
</gene>
<dbReference type="GO" id="GO:0009236">
    <property type="term" value="P:cobalamin biosynthetic process"/>
    <property type="evidence" value="ECO:0007669"/>
    <property type="project" value="UniProtKB-KW"/>
</dbReference>
<evidence type="ECO:0000256" key="8">
    <source>
        <dbReference type="ARBA" id="ARBA00030686"/>
    </source>
</evidence>
<keyword evidence="6 10" id="KW-0328">Glycosyltransferase</keyword>